<dbReference type="OrthoDB" id="10263206at2759"/>
<dbReference type="Proteomes" id="UP000179807">
    <property type="component" value="Unassembled WGS sequence"/>
</dbReference>
<organism evidence="3 4">
    <name type="scientific">Tritrichomonas foetus</name>
    <dbReference type="NCBI Taxonomy" id="1144522"/>
    <lineage>
        <taxon>Eukaryota</taxon>
        <taxon>Metamonada</taxon>
        <taxon>Parabasalia</taxon>
        <taxon>Tritrichomonadida</taxon>
        <taxon>Tritrichomonadidae</taxon>
        <taxon>Tritrichomonas</taxon>
    </lineage>
</organism>
<protein>
    <recommendedName>
        <fullName evidence="2">Rab-GAP TBC domain-containing protein</fullName>
    </recommendedName>
</protein>
<dbReference type="SMART" id="SM00164">
    <property type="entry name" value="TBC"/>
    <property type="match status" value="1"/>
</dbReference>
<evidence type="ECO:0000259" key="2">
    <source>
        <dbReference type="PROSITE" id="PS50086"/>
    </source>
</evidence>
<sequence length="336" mass="40068">MELENDDRVTEFKQLMHLDEESGEISLPELRKFLLLPFPEGHPDLRFYNWQLSLKVLPLRRELWKKTWEKRDIQYYGLVERMFRDSPDFLDYGLRSGRVMESIDVLTNIHGDVIRMPKWLRAIYQIVDNPEQNHIHLHRLERLIYVFSLVNSHCPYTQGFHELAAPLYYVSLAGTRALSMSDDRAESIAFFLLFNLIIGTNLYTVFANVEDLEKMKMRFKTIENAVKVFDAPFAQFLFEEKAIHPLLFCLSWVSMLFSQHLELLDLLHLWDHLLVFYDRVVDFVMMVAAAYILFRKKKIRQLDFDQILTELHTTPEMNIMPMLRIARNLWDQLFES</sequence>
<accession>A0A1J4J6L9</accession>
<gene>
    <name evidence="3" type="ORF">TRFO_10802</name>
</gene>
<dbReference type="RefSeq" id="XP_068348011.1">
    <property type="nucleotide sequence ID" value="XM_068495672.1"/>
</dbReference>
<dbReference type="InterPro" id="IPR000195">
    <property type="entry name" value="Rab-GAP-TBC_dom"/>
</dbReference>
<dbReference type="Gene3D" id="1.10.472.80">
    <property type="entry name" value="Ypt/Rab-GAP domain of gyp1p, domain 3"/>
    <property type="match status" value="1"/>
</dbReference>
<dbReference type="GeneID" id="94830376"/>
<keyword evidence="1" id="KW-1133">Transmembrane helix</keyword>
<comment type="caution">
    <text evidence="3">The sequence shown here is derived from an EMBL/GenBank/DDBJ whole genome shotgun (WGS) entry which is preliminary data.</text>
</comment>
<dbReference type="GO" id="GO:0006886">
    <property type="term" value="P:intracellular protein transport"/>
    <property type="evidence" value="ECO:0007669"/>
    <property type="project" value="TreeGrafter"/>
</dbReference>
<keyword evidence="4" id="KW-1185">Reference proteome</keyword>
<evidence type="ECO:0000256" key="1">
    <source>
        <dbReference type="SAM" id="Phobius"/>
    </source>
</evidence>
<name>A0A1J4J6L9_9EUKA</name>
<keyword evidence="1" id="KW-0472">Membrane</keyword>
<dbReference type="PROSITE" id="PS50086">
    <property type="entry name" value="TBC_RABGAP"/>
    <property type="match status" value="1"/>
</dbReference>
<feature type="transmembrane region" description="Helical" evidence="1">
    <location>
        <begin position="273"/>
        <end position="294"/>
    </location>
</feature>
<feature type="transmembrane region" description="Helical" evidence="1">
    <location>
        <begin position="188"/>
        <end position="209"/>
    </location>
</feature>
<dbReference type="Gene3D" id="1.10.8.270">
    <property type="entry name" value="putative rabgap domain of human tbc1 domain family member 14 like domains"/>
    <property type="match status" value="1"/>
</dbReference>
<evidence type="ECO:0000313" key="3">
    <source>
        <dbReference type="EMBL" id="OHS94874.1"/>
    </source>
</evidence>
<dbReference type="InterPro" id="IPR035969">
    <property type="entry name" value="Rab-GAP_TBC_sf"/>
</dbReference>
<dbReference type="SUPFAM" id="SSF47923">
    <property type="entry name" value="Ypt/Rab-GAP domain of gyp1p"/>
    <property type="match status" value="2"/>
</dbReference>
<reference evidence="3" key="1">
    <citation type="submission" date="2016-10" db="EMBL/GenBank/DDBJ databases">
        <authorList>
            <person name="Benchimol M."/>
            <person name="Almeida L.G."/>
            <person name="Vasconcelos A.T."/>
            <person name="Perreira-Neves A."/>
            <person name="Rosa I.A."/>
            <person name="Tasca T."/>
            <person name="Bogo M.R."/>
            <person name="de Souza W."/>
        </authorList>
    </citation>
    <scope>NUCLEOTIDE SEQUENCE [LARGE SCALE GENOMIC DNA]</scope>
    <source>
        <strain evidence="3">K</strain>
    </source>
</reference>
<proteinExistence type="predicted"/>
<dbReference type="AlphaFoldDB" id="A0A1J4J6L9"/>
<keyword evidence="1" id="KW-0812">Transmembrane</keyword>
<dbReference type="Pfam" id="PF00566">
    <property type="entry name" value="RabGAP-TBC"/>
    <property type="match status" value="1"/>
</dbReference>
<dbReference type="PANTHER" id="PTHR22957">
    <property type="entry name" value="TBC1 DOMAIN FAMILY MEMBER GTPASE-ACTIVATING PROTEIN"/>
    <property type="match status" value="1"/>
</dbReference>
<dbReference type="GO" id="GO:0005096">
    <property type="term" value="F:GTPase activator activity"/>
    <property type="evidence" value="ECO:0007669"/>
    <property type="project" value="TreeGrafter"/>
</dbReference>
<evidence type="ECO:0000313" key="4">
    <source>
        <dbReference type="Proteomes" id="UP000179807"/>
    </source>
</evidence>
<feature type="domain" description="Rab-GAP TBC" evidence="2">
    <location>
        <begin position="40"/>
        <end position="277"/>
    </location>
</feature>
<dbReference type="EMBL" id="MLAK01001282">
    <property type="protein sequence ID" value="OHS94874.1"/>
    <property type="molecule type" value="Genomic_DNA"/>
</dbReference>
<dbReference type="VEuPathDB" id="TrichDB:TRFO_10802"/>
<dbReference type="PANTHER" id="PTHR22957:SF27">
    <property type="entry name" value="TBC1 DOMAIN FAMILY MEMBER 13"/>
    <property type="match status" value="1"/>
</dbReference>